<dbReference type="PANTHER" id="PTHR42916">
    <property type="entry name" value="2-SUCCINYL-5-ENOLPYRUVYL-6-HYDROXY-3-CYCLOHEXENE-1-CARBOXYLATE SYNTHASE"/>
    <property type="match status" value="1"/>
</dbReference>
<evidence type="ECO:0000313" key="12">
    <source>
        <dbReference type="Proteomes" id="UP001157353"/>
    </source>
</evidence>
<protein>
    <recommendedName>
        <fullName evidence="7">2-succinyl-5-enolpyruvyl-6-hydroxy-3-cyclohexene-1-carboxylate synthase</fullName>
        <shortName evidence="7">SEPHCHC synthase</shortName>
        <ecNumber evidence="7">2.2.1.9</ecNumber>
    </recommendedName>
    <alternativeName>
        <fullName evidence="7">Menaquinone biosynthesis protein MenD</fullName>
    </alternativeName>
</protein>
<dbReference type="Gene3D" id="3.40.50.1220">
    <property type="entry name" value="TPP-binding domain"/>
    <property type="match status" value="1"/>
</dbReference>
<dbReference type="CDD" id="cd07037">
    <property type="entry name" value="TPP_PYR_MenD"/>
    <property type="match status" value="1"/>
</dbReference>
<comment type="pathway">
    <text evidence="7">Quinol/quinone metabolism; menaquinone biosynthesis.</text>
</comment>
<keyword evidence="12" id="KW-1185">Reference proteome</keyword>
<dbReference type="EMBL" id="BSPQ01000025">
    <property type="protein sequence ID" value="GLS92436.1"/>
    <property type="molecule type" value="Genomic_DNA"/>
</dbReference>
<keyword evidence="2 7" id="KW-0808">Transferase</keyword>
<dbReference type="PIRSF" id="PIRSF004983">
    <property type="entry name" value="MenD"/>
    <property type="match status" value="1"/>
</dbReference>
<dbReference type="Pfam" id="PF16582">
    <property type="entry name" value="TPP_enzyme_M_2"/>
    <property type="match status" value="1"/>
</dbReference>
<dbReference type="PANTHER" id="PTHR42916:SF1">
    <property type="entry name" value="PROTEIN PHYLLO, CHLOROPLASTIC"/>
    <property type="match status" value="1"/>
</dbReference>
<comment type="function">
    <text evidence="7">Catalyzes the thiamine diphosphate-dependent decarboxylation of 2-oxoglutarate and the subsequent addition of the resulting succinic semialdehyde-thiamine pyrophosphate anion to isochorismate to yield 2-succinyl-5-enolpyruvyl-6-hydroxy-3-cyclohexene-1-carboxylate (SEPHCHC).</text>
</comment>
<evidence type="ECO:0000259" key="10">
    <source>
        <dbReference type="Pfam" id="PF16582"/>
    </source>
</evidence>
<evidence type="ECO:0000256" key="6">
    <source>
        <dbReference type="ARBA" id="ARBA00023211"/>
    </source>
</evidence>
<comment type="similarity">
    <text evidence="7">Belongs to the TPP enzyme family. MenD subfamily.</text>
</comment>
<dbReference type="NCBIfam" id="TIGR00173">
    <property type="entry name" value="menD"/>
    <property type="match status" value="1"/>
</dbReference>
<name>A0ABQ6E519_9GAMM</name>
<sequence>MKNQTIFPSTHSNINQLWASIFIEELIRHGITEFCIAPGSRSTPLTLAIANHAEANTHIHFDERGLGFLAIGLSQASQKPVVIVTTSGTAVANLYPAVIEARQSSIPLIIISADRPAELLNCGANQAIEQHRIFANYPVFFTQIVQPTTEIKANYLLTTIDHGLNQQHNQPGPIHFNIAFAEPLYPNGETLDYFDYLSGLQNWRENNITFTQYINSQGYTVPECSNLSGKKILVVIAKMQSIDQARAITLFCKNNNIALLTDIQSSQSGVSNNLSYYDLLLINDDFKKLLQQADIIIQFGEQIISKRLATFIANFEGESHLVNQGTTRIDPDHQLDKRFICTATQWITAQQVMPTKANENWHSSLQQAHDHLSKQIIKPFINNQPYSEMSVIKQLDTLLIKNAPLFIGNSMPIRFADMLMSECQSPIFTNRGASGIDGLLASAIGVAKKSSKVTTLLIGDSSFLYDLNSLSLLKQLATPFIIVLINNDGGAIFNLLPVPEEQKKNFYQLPHGLNFKASCEQFGIDYYNPNQEVDFKDIYTKCLQGKHSLIEITLPNQQSATQLEQLKEQIQDATL</sequence>
<dbReference type="Proteomes" id="UP001157353">
    <property type="component" value="Unassembled WGS sequence"/>
</dbReference>
<keyword evidence="5 7" id="KW-0786">Thiamine pyrophosphate</keyword>
<dbReference type="HAMAP" id="MF_01659">
    <property type="entry name" value="MenD"/>
    <property type="match status" value="1"/>
</dbReference>
<evidence type="ECO:0000313" key="11">
    <source>
        <dbReference type="EMBL" id="GLS92436.1"/>
    </source>
</evidence>
<keyword evidence="1 7" id="KW-0474">Menaquinone biosynthesis</keyword>
<feature type="domain" description="Thiamine pyrophosphate enzyme N-terminal TPP-binding" evidence="9">
    <location>
        <begin position="20"/>
        <end position="129"/>
    </location>
</feature>
<dbReference type="RefSeq" id="WP_284205541.1">
    <property type="nucleotide sequence ID" value="NZ_BSPQ01000025.1"/>
</dbReference>
<evidence type="ECO:0000256" key="2">
    <source>
        <dbReference type="ARBA" id="ARBA00022679"/>
    </source>
</evidence>
<accession>A0ABQ6E519</accession>
<comment type="caution">
    <text evidence="11">The sequence shown here is derived from an EMBL/GenBank/DDBJ whole genome shotgun (WGS) entry which is preliminary data.</text>
</comment>
<dbReference type="InterPro" id="IPR011766">
    <property type="entry name" value="TPP_enzyme_TPP-bd"/>
</dbReference>
<reference evidence="12" key="1">
    <citation type="journal article" date="2019" name="Int. J. Syst. Evol. Microbiol.">
        <title>The Global Catalogue of Microorganisms (GCM) 10K type strain sequencing project: providing services to taxonomists for standard genome sequencing and annotation.</title>
        <authorList>
            <consortium name="The Broad Institute Genomics Platform"/>
            <consortium name="The Broad Institute Genome Sequencing Center for Infectious Disease"/>
            <person name="Wu L."/>
            <person name="Ma J."/>
        </authorList>
    </citation>
    <scope>NUCLEOTIDE SEQUENCE [LARGE SCALE GENOMIC DNA]</scope>
    <source>
        <strain evidence="12">NBRC 103166</strain>
    </source>
</reference>
<evidence type="ECO:0000256" key="4">
    <source>
        <dbReference type="ARBA" id="ARBA00022842"/>
    </source>
</evidence>
<evidence type="ECO:0000256" key="5">
    <source>
        <dbReference type="ARBA" id="ARBA00023052"/>
    </source>
</evidence>
<comment type="cofactor">
    <cofactor evidence="7">
        <name>thiamine diphosphate</name>
        <dbReference type="ChEBI" id="CHEBI:58937"/>
    </cofactor>
    <text evidence="7">Binds 1 thiamine pyrophosphate per subunit.</text>
</comment>
<evidence type="ECO:0000259" key="8">
    <source>
        <dbReference type="Pfam" id="PF02775"/>
    </source>
</evidence>
<dbReference type="Pfam" id="PF02775">
    <property type="entry name" value="TPP_enzyme_C"/>
    <property type="match status" value="1"/>
</dbReference>
<comment type="cofactor">
    <cofactor evidence="7">
        <name>Mg(2+)</name>
        <dbReference type="ChEBI" id="CHEBI:18420"/>
    </cofactor>
    <cofactor evidence="7">
        <name>Mn(2+)</name>
        <dbReference type="ChEBI" id="CHEBI:29035"/>
    </cofactor>
</comment>
<evidence type="ECO:0000256" key="1">
    <source>
        <dbReference type="ARBA" id="ARBA00022428"/>
    </source>
</evidence>
<dbReference type="SUPFAM" id="SSF52518">
    <property type="entry name" value="Thiamin diphosphate-binding fold (THDP-binding)"/>
    <property type="match status" value="2"/>
</dbReference>
<proteinExistence type="inferred from homology"/>
<dbReference type="Pfam" id="PF02776">
    <property type="entry name" value="TPP_enzyme_N"/>
    <property type="match status" value="1"/>
</dbReference>
<comment type="pathway">
    <text evidence="7">Quinol/quinone metabolism; 1,4-dihydroxy-2-naphthoate biosynthesis; 1,4-dihydroxy-2-naphthoate from chorismate: step 2/7.</text>
</comment>
<dbReference type="EC" id="2.2.1.9" evidence="7"/>
<feature type="domain" description="Menaquinone biosynthesis protein MenD middle" evidence="10">
    <location>
        <begin position="195"/>
        <end position="407"/>
    </location>
</feature>
<comment type="subunit">
    <text evidence="7">Homodimer.</text>
</comment>
<organism evidence="11 12">
    <name type="scientific">Psychromonas marina</name>
    <dbReference type="NCBI Taxonomy" id="88364"/>
    <lineage>
        <taxon>Bacteria</taxon>
        <taxon>Pseudomonadati</taxon>
        <taxon>Pseudomonadota</taxon>
        <taxon>Gammaproteobacteria</taxon>
        <taxon>Alteromonadales</taxon>
        <taxon>Psychromonadaceae</taxon>
        <taxon>Psychromonas</taxon>
    </lineage>
</organism>
<dbReference type="InterPro" id="IPR032264">
    <property type="entry name" value="MenD_middle"/>
</dbReference>
<gene>
    <name evidence="7 11" type="primary">menD</name>
    <name evidence="11" type="ORF">GCM10007916_35080</name>
</gene>
<dbReference type="InterPro" id="IPR029061">
    <property type="entry name" value="THDP-binding"/>
</dbReference>
<feature type="domain" description="Thiamine pyrophosphate enzyme TPP-binding" evidence="8">
    <location>
        <begin position="432"/>
        <end position="551"/>
    </location>
</feature>
<dbReference type="CDD" id="cd02009">
    <property type="entry name" value="TPP_SHCHC_synthase"/>
    <property type="match status" value="1"/>
</dbReference>
<dbReference type="Gene3D" id="3.40.50.970">
    <property type="match status" value="2"/>
</dbReference>
<evidence type="ECO:0000256" key="7">
    <source>
        <dbReference type="HAMAP-Rule" id="MF_01659"/>
    </source>
</evidence>
<keyword evidence="6 7" id="KW-0464">Manganese</keyword>
<keyword evidence="3 7" id="KW-0479">Metal-binding</keyword>
<evidence type="ECO:0000256" key="3">
    <source>
        <dbReference type="ARBA" id="ARBA00022723"/>
    </source>
</evidence>
<keyword evidence="4 7" id="KW-0460">Magnesium</keyword>
<dbReference type="InterPro" id="IPR004433">
    <property type="entry name" value="MenaQ_synth_MenD"/>
</dbReference>
<evidence type="ECO:0000259" key="9">
    <source>
        <dbReference type="Pfam" id="PF02776"/>
    </source>
</evidence>
<dbReference type="InterPro" id="IPR012001">
    <property type="entry name" value="Thiamin_PyroP_enz_TPP-bd_dom"/>
</dbReference>
<comment type="catalytic activity">
    <reaction evidence="7">
        <text>isochorismate + 2-oxoglutarate + H(+) = 5-enolpyruvoyl-6-hydroxy-2-succinyl-cyclohex-3-ene-1-carboxylate + CO2</text>
        <dbReference type="Rhea" id="RHEA:25593"/>
        <dbReference type="ChEBI" id="CHEBI:15378"/>
        <dbReference type="ChEBI" id="CHEBI:16526"/>
        <dbReference type="ChEBI" id="CHEBI:16810"/>
        <dbReference type="ChEBI" id="CHEBI:29780"/>
        <dbReference type="ChEBI" id="CHEBI:58818"/>
        <dbReference type="EC" id="2.2.1.9"/>
    </reaction>
</comment>